<accession>A0A8J1Y3N4</accession>
<sequence length="262" mass="30197">MSVLEFIMGNTLAKTAAIDFTIQWAGWLVAVLMKTEKFYDLVGACTHLYLAYKSLEWSGKTSTRKQVQTGMVMTWAFRLGLFLFTRILKEGKDRRFNQIKQSPAMFLFAWTMQGAWIFLNLLPTLIHNSKEKDKPISTRDYVGWGLWTVGFLFEVIADYQKSSFRNNPDNAGKFISSGLWSICRHPNYFGEILLWCGLYISASSTFKGKEYLSAISPLFTFFLLTRVSGIPMLEKSGLRRWGKDPSYLEYLKNTPSLIPFFR</sequence>
<dbReference type="PROSITE" id="PS50244">
    <property type="entry name" value="S5A_REDUCTASE"/>
    <property type="match status" value="1"/>
</dbReference>
<evidence type="ECO:0000313" key="2">
    <source>
        <dbReference type="Proteomes" id="UP000749559"/>
    </source>
</evidence>
<protein>
    <submittedName>
        <fullName evidence="1">Uncharacterized protein</fullName>
    </submittedName>
</protein>
<dbReference type="InterPro" id="IPR010721">
    <property type="entry name" value="UstE-like"/>
</dbReference>
<dbReference type="Proteomes" id="UP000749559">
    <property type="component" value="Unassembled WGS sequence"/>
</dbReference>
<dbReference type="Pfam" id="PF06966">
    <property type="entry name" value="DUF1295"/>
    <property type="match status" value="1"/>
</dbReference>
<dbReference type="Gene3D" id="1.20.120.1630">
    <property type="match status" value="1"/>
</dbReference>
<dbReference type="PANTHER" id="PTHR32251:SF17">
    <property type="entry name" value="STEROID 5-ALPHA REDUCTASE C-TERMINAL DOMAIN-CONTAINING PROTEIN"/>
    <property type="match status" value="1"/>
</dbReference>
<comment type="caution">
    <text evidence="1">The sequence shown here is derived from an EMBL/GenBank/DDBJ whole genome shotgun (WGS) entry which is preliminary data.</text>
</comment>
<name>A0A8J1Y3N4_OWEFU</name>
<reference evidence="1" key="1">
    <citation type="submission" date="2022-03" db="EMBL/GenBank/DDBJ databases">
        <authorList>
            <person name="Martin C."/>
        </authorList>
    </citation>
    <scope>NUCLEOTIDE SEQUENCE</scope>
</reference>
<evidence type="ECO:0000313" key="1">
    <source>
        <dbReference type="EMBL" id="CAH1788721.1"/>
    </source>
</evidence>
<proteinExistence type="predicted"/>
<gene>
    <name evidence="1" type="ORF">OFUS_LOCUS14198</name>
</gene>
<keyword evidence="2" id="KW-1185">Reference proteome</keyword>
<dbReference type="OrthoDB" id="67965at2759"/>
<dbReference type="AlphaFoldDB" id="A0A8J1Y3N4"/>
<dbReference type="EMBL" id="CAIIXF020000007">
    <property type="protein sequence ID" value="CAH1788721.1"/>
    <property type="molecule type" value="Genomic_DNA"/>
</dbReference>
<dbReference type="PANTHER" id="PTHR32251">
    <property type="entry name" value="3-OXO-5-ALPHA-STEROID 4-DEHYDROGENASE"/>
    <property type="match status" value="1"/>
</dbReference>
<organism evidence="1 2">
    <name type="scientific">Owenia fusiformis</name>
    <name type="common">Polychaete worm</name>
    <dbReference type="NCBI Taxonomy" id="6347"/>
    <lineage>
        <taxon>Eukaryota</taxon>
        <taxon>Metazoa</taxon>
        <taxon>Spiralia</taxon>
        <taxon>Lophotrochozoa</taxon>
        <taxon>Annelida</taxon>
        <taxon>Polychaeta</taxon>
        <taxon>Sedentaria</taxon>
        <taxon>Canalipalpata</taxon>
        <taxon>Sabellida</taxon>
        <taxon>Oweniida</taxon>
        <taxon>Oweniidae</taxon>
        <taxon>Owenia</taxon>
    </lineage>
</organism>
<dbReference type="GO" id="GO:0016020">
    <property type="term" value="C:membrane"/>
    <property type="evidence" value="ECO:0007669"/>
    <property type="project" value="TreeGrafter"/>
</dbReference>